<feature type="region of interest" description="Disordered" evidence="1">
    <location>
        <begin position="1"/>
        <end position="23"/>
    </location>
</feature>
<dbReference type="AlphaFoldDB" id="A0A7D5UT43"/>
<sequence length="69" mass="7261">MDGLREEANEAQPPPSPPTTHVHFAGAPIVDYHLASLPVEAAEFQPLNTSLKLAAGLASHELPSLVPVL</sequence>
<keyword evidence="3" id="KW-1185">Reference proteome</keyword>
<gene>
    <name evidence="2" type="ORF">G6M90_00g003980</name>
</gene>
<reference evidence="2 3" key="1">
    <citation type="submission" date="2020-07" db="EMBL/GenBank/DDBJ databases">
        <title>Telomere length de novo assembly of all 7 chromosomes of the fungus, Metarhizium brunneum, using a novel assembly pipeline.</title>
        <authorList>
            <person name="Saud z."/>
            <person name="Kortsinoglou A."/>
            <person name="Kouvelis V.N."/>
            <person name="Butt T.M."/>
        </authorList>
    </citation>
    <scope>NUCLEOTIDE SEQUENCE [LARGE SCALE GENOMIC DNA]</scope>
    <source>
        <strain evidence="2 3">4556</strain>
    </source>
</reference>
<dbReference type="EMBL" id="CP058932">
    <property type="protein sequence ID" value="QLI65911.1"/>
    <property type="molecule type" value="Genomic_DNA"/>
</dbReference>
<evidence type="ECO:0000313" key="3">
    <source>
        <dbReference type="Proteomes" id="UP000510686"/>
    </source>
</evidence>
<proteinExistence type="predicted"/>
<dbReference type="Proteomes" id="UP000510686">
    <property type="component" value="Chromosome 1"/>
</dbReference>
<dbReference type="GeneID" id="90967411"/>
<name>A0A7D5UT43_9HYPO</name>
<evidence type="ECO:0000313" key="2">
    <source>
        <dbReference type="EMBL" id="QLI65911.1"/>
    </source>
</evidence>
<protein>
    <submittedName>
        <fullName evidence="2">Uncharacterized protein</fullName>
    </submittedName>
</protein>
<evidence type="ECO:0000256" key="1">
    <source>
        <dbReference type="SAM" id="MobiDB-lite"/>
    </source>
</evidence>
<dbReference type="RefSeq" id="XP_065986057.1">
    <property type="nucleotide sequence ID" value="XM_066129559.1"/>
</dbReference>
<accession>A0A7D5UT43</accession>
<organism evidence="2 3">
    <name type="scientific">Metarhizium brunneum</name>
    <dbReference type="NCBI Taxonomy" id="500148"/>
    <lineage>
        <taxon>Eukaryota</taxon>
        <taxon>Fungi</taxon>
        <taxon>Dikarya</taxon>
        <taxon>Ascomycota</taxon>
        <taxon>Pezizomycotina</taxon>
        <taxon>Sordariomycetes</taxon>
        <taxon>Hypocreomycetidae</taxon>
        <taxon>Hypocreales</taxon>
        <taxon>Clavicipitaceae</taxon>
        <taxon>Metarhizium</taxon>
    </lineage>
</organism>
<dbReference type="KEGG" id="mbrn:90967411"/>